<comment type="caution">
    <text evidence="8">The sequence shown here is derived from an EMBL/GenBank/DDBJ whole genome shotgun (WGS) entry which is preliminary data.</text>
</comment>
<feature type="transmembrane region" description="Helical" evidence="6">
    <location>
        <begin position="89"/>
        <end position="111"/>
    </location>
</feature>
<feature type="transmembrane region" description="Helical" evidence="6">
    <location>
        <begin position="57"/>
        <end position="77"/>
    </location>
</feature>
<keyword evidence="2" id="KW-0813">Transport</keyword>
<feature type="transmembrane region" description="Helical" evidence="6">
    <location>
        <begin position="277"/>
        <end position="299"/>
    </location>
</feature>
<accession>A0A848ILY7</accession>
<dbReference type="PANTHER" id="PTHR42718:SF9">
    <property type="entry name" value="MAJOR FACILITATOR SUPERFAMILY MULTIDRUG TRANSPORTER MFSC"/>
    <property type="match status" value="1"/>
</dbReference>
<sequence>MSRCSDPVSILEYKGDDKLIAGIVLSVVTFWLFAQTTFNVLASMRTELRIGNSVSDIAVSVTALFTGAFIVVAGGLADRFGRVKVTTVGLALSAIGSLLIAMSPCGTAVFLMAGRMIQGLSAACIMPATLSLMNAYYDGEERQRALSFWSIGSWGGSGLCALLAGAVDSTIGWRWIFWMSTLVAVVSWTLIRGTPESKVVDVNRRPIDWTGTWAFVIAMVALHLVVAKGAEVGWLSTFIVTTTVISGLAATVFVLFERRASYPVVDFSLFGNSAYTASTLSNFFLNGVAGALLIALLLVQSAFGLSSLQSGLMTAGYLVAILVMIRVGEKLQQRWGCPRRPMVLGCATTVVGLILLTVTSLPVSQYVTVAFFGFTLIGAGLGIYATPSTDAALSSVAESRSGAASGIYKMASSLGTALGVATSAAIFEALANVDGQSAQALVGPGNDELRLAAAAALWFNVAIALLALAAVVFGMPRCAAAVHS</sequence>
<dbReference type="GO" id="GO:0016020">
    <property type="term" value="C:membrane"/>
    <property type="evidence" value="ECO:0007669"/>
    <property type="project" value="UniProtKB-SubCell"/>
</dbReference>
<reference evidence="8 9" key="1">
    <citation type="submission" date="2020-04" db="EMBL/GenBank/DDBJ databases">
        <title>Paraburkholderia sp. RP-4-7 isolated from soil.</title>
        <authorList>
            <person name="Dahal R.H."/>
        </authorList>
    </citation>
    <scope>NUCLEOTIDE SEQUENCE [LARGE SCALE GENOMIC DNA]</scope>
    <source>
        <strain evidence="8 9">RP-4-7</strain>
    </source>
</reference>
<organism evidence="8 9">
    <name type="scientific">Paraburkholderia polaris</name>
    <dbReference type="NCBI Taxonomy" id="2728848"/>
    <lineage>
        <taxon>Bacteria</taxon>
        <taxon>Pseudomonadati</taxon>
        <taxon>Pseudomonadota</taxon>
        <taxon>Betaproteobacteria</taxon>
        <taxon>Burkholderiales</taxon>
        <taxon>Burkholderiaceae</taxon>
        <taxon>Paraburkholderia</taxon>
    </lineage>
</organism>
<dbReference type="EMBL" id="JABBGJ010000044">
    <property type="protein sequence ID" value="NMM02771.1"/>
    <property type="molecule type" value="Genomic_DNA"/>
</dbReference>
<dbReference type="PANTHER" id="PTHR42718">
    <property type="entry name" value="MAJOR FACILITATOR SUPERFAMILY MULTIDRUG TRANSPORTER MFSC"/>
    <property type="match status" value="1"/>
</dbReference>
<feature type="transmembrane region" description="Helical" evidence="6">
    <location>
        <begin position="206"/>
        <end position="226"/>
    </location>
</feature>
<evidence type="ECO:0000256" key="5">
    <source>
        <dbReference type="ARBA" id="ARBA00023136"/>
    </source>
</evidence>
<evidence type="ECO:0000256" key="2">
    <source>
        <dbReference type="ARBA" id="ARBA00022448"/>
    </source>
</evidence>
<keyword evidence="5 6" id="KW-0472">Membrane</keyword>
<dbReference type="InterPro" id="IPR011701">
    <property type="entry name" value="MFS"/>
</dbReference>
<gene>
    <name evidence="8" type="ORF">HHL24_33230</name>
</gene>
<feature type="transmembrane region" description="Helical" evidence="6">
    <location>
        <begin position="173"/>
        <end position="194"/>
    </location>
</feature>
<feature type="domain" description="Major facilitator superfamily (MFS) profile" evidence="7">
    <location>
        <begin position="10"/>
        <end position="479"/>
    </location>
</feature>
<evidence type="ECO:0000256" key="3">
    <source>
        <dbReference type="ARBA" id="ARBA00022692"/>
    </source>
</evidence>
<proteinExistence type="predicted"/>
<comment type="subcellular location">
    <subcellularLocation>
        <location evidence="1">Membrane</location>
        <topology evidence="1">Multi-pass membrane protein</topology>
    </subcellularLocation>
</comment>
<feature type="transmembrane region" description="Helical" evidence="6">
    <location>
        <begin position="341"/>
        <end position="360"/>
    </location>
</feature>
<feature type="transmembrane region" description="Helical" evidence="6">
    <location>
        <begin position="311"/>
        <end position="329"/>
    </location>
</feature>
<dbReference type="AlphaFoldDB" id="A0A848ILY7"/>
<evidence type="ECO:0000259" key="7">
    <source>
        <dbReference type="PROSITE" id="PS50850"/>
    </source>
</evidence>
<protein>
    <submittedName>
        <fullName evidence="8">MFS transporter</fullName>
    </submittedName>
</protein>
<dbReference type="Gene3D" id="1.20.1250.20">
    <property type="entry name" value="MFS general substrate transporter like domains"/>
    <property type="match status" value="1"/>
</dbReference>
<evidence type="ECO:0000313" key="9">
    <source>
        <dbReference type="Proteomes" id="UP000544134"/>
    </source>
</evidence>
<evidence type="ECO:0000256" key="6">
    <source>
        <dbReference type="SAM" id="Phobius"/>
    </source>
</evidence>
<dbReference type="Pfam" id="PF07690">
    <property type="entry name" value="MFS_1"/>
    <property type="match status" value="1"/>
</dbReference>
<keyword evidence="9" id="KW-1185">Reference proteome</keyword>
<evidence type="ECO:0000313" key="8">
    <source>
        <dbReference type="EMBL" id="NMM02771.1"/>
    </source>
</evidence>
<dbReference type="Gene3D" id="1.20.1720.10">
    <property type="entry name" value="Multidrug resistance protein D"/>
    <property type="match status" value="1"/>
</dbReference>
<dbReference type="CDD" id="cd17321">
    <property type="entry name" value="MFS_MMR_MDR_like"/>
    <property type="match status" value="1"/>
</dbReference>
<dbReference type="PROSITE" id="PS50850">
    <property type="entry name" value="MFS"/>
    <property type="match status" value="1"/>
</dbReference>
<name>A0A848ILY7_9BURK</name>
<dbReference type="InterPro" id="IPR020846">
    <property type="entry name" value="MFS_dom"/>
</dbReference>
<dbReference type="SUPFAM" id="SSF103473">
    <property type="entry name" value="MFS general substrate transporter"/>
    <property type="match status" value="1"/>
</dbReference>
<feature type="transmembrane region" description="Helical" evidence="6">
    <location>
        <begin position="20"/>
        <end position="42"/>
    </location>
</feature>
<evidence type="ECO:0000256" key="1">
    <source>
        <dbReference type="ARBA" id="ARBA00004141"/>
    </source>
</evidence>
<feature type="transmembrane region" description="Helical" evidence="6">
    <location>
        <begin position="232"/>
        <end position="256"/>
    </location>
</feature>
<feature type="transmembrane region" description="Helical" evidence="6">
    <location>
        <begin position="117"/>
        <end position="136"/>
    </location>
</feature>
<dbReference type="InterPro" id="IPR036259">
    <property type="entry name" value="MFS_trans_sf"/>
</dbReference>
<evidence type="ECO:0000256" key="4">
    <source>
        <dbReference type="ARBA" id="ARBA00022989"/>
    </source>
</evidence>
<dbReference type="GO" id="GO:0022857">
    <property type="term" value="F:transmembrane transporter activity"/>
    <property type="evidence" value="ECO:0007669"/>
    <property type="project" value="InterPro"/>
</dbReference>
<keyword evidence="4 6" id="KW-1133">Transmembrane helix</keyword>
<feature type="transmembrane region" description="Helical" evidence="6">
    <location>
        <begin position="451"/>
        <end position="475"/>
    </location>
</feature>
<feature type="transmembrane region" description="Helical" evidence="6">
    <location>
        <begin position="148"/>
        <end position="167"/>
    </location>
</feature>
<dbReference type="Proteomes" id="UP000544134">
    <property type="component" value="Unassembled WGS sequence"/>
</dbReference>
<keyword evidence="3 6" id="KW-0812">Transmembrane</keyword>
<feature type="transmembrane region" description="Helical" evidence="6">
    <location>
        <begin position="366"/>
        <end position="386"/>
    </location>
</feature>
<feature type="transmembrane region" description="Helical" evidence="6">
    <location>
        <begin position="407"/>
        <end position="431"/>
    </location>
</feature>